<sequence>MRYQAGYSGAASGQYEFQGKASANSWVEQICDYLPFRSAYVGNRCFFTISAEYLKNMNADEELFIKSQFSEDFMQNVNLELRLAHVDKIQIYQELLNANILSLGVKYKVATYFKGGTVISNGEGKEKGSDGFLYEFNIIEPYPSGSNISVIVSSPNASAFIPPECCTAALPIVIEDATTPLPKKDDNGGNEANLPPIETPPTQPPVNLTDNFVELYRYICKMGTCDWYHAYSSLAKVSMPCCELEGYIAEIVGEDTYNDIKRPCPGLMPLYAYYANDKGDNFYSTLDDEIAWVVTKNDDYKGLSNGIVCWAWTHENSTSTLTNTLKNATLSKCDSTGIDLTATSKKPLQENIPGNGNSPLPNIIDAPPIVCGPNAEVKMLNGKQRCVCSAGYVGNATDMTNGCLKCGPNAEVKAMVDGTVRCVCSSGYVENNTPLSLKNKGFTSKIKTTPLKKDKIASLDMTNGCVAIVTCTTTSCGPNAVCKVENNKILCQCKLGTTGNPFDMKNGCRTFVVTASMWGDPHYTTFDGQKFDWHGICPYIYSMNCKPGNIAPYEDFKVKARNTNIWPDEKGKNRPLA</sequence>
<keyword evidence="3" id="KW-1185">Reference proteome</keyword>
<dbReference type="InterPro" id="IPR001846">
    <property type="entry name" value="VWF_type-D"/>
</dbReference>
<feature type="region of interest" description="Disordered" evidence="1">
    <location>
        <begin position="180"/>
        <end position="203"/>
    </location>
</feature>
<evidence type="ECO:0000313" key="3">
    <source>
        <dbReference type="Proteomes" id="UP000887540"/>
    </source>
</evidence>
<dbReference type="PROSITE" id="PS51233">
    <property type="entry name" value="VWFD"/>
    <property type="match status" value="1"/>
</dbReference>
<dbReference type="Proteomes" id="UP000887540">
    <property type="component" value="Unplaced"/>
</dbReference>
<dbReference type="WBParaSite" id="ACRNAN_scaffold175.g9116.t1">
    <property type="protein sequence ID" value="ACRNAN_scaffold175.g9116.t1"/>
    <property type="gene ID" value="ACRNAN_scaffold175.g9116"/>
</dbReference>
<accession>A0A914D2M6</accession>
<name>A0A914D2M6_9BILA</name>
<evidence type="ECO:0000313" key="4">
    <source>
        <dbReference type="WBParaSite" id="ACRNAN_scaffold175.g9116.t1"/>
    </source>
</evidence>
<protein>
    <submittedName>
        <fullName evidence="4">VWFD domain-containing protein</fullName>
    </submittedName>
</protein>
<evidence type="ECO:0000256" key="1">
    <source>
        <dbReference type="SAM" id="MobiDB-lite"/>
    </source>
</evidence>
<organism evidence="3 4">
    <name type="scientific">Acrobeloides nanus</name>
    <dbReference type="NCBI Taxonomy" id="290746"/>
    <lineage>
        <taxon>Eukaryota</taxon>
        <taxon>Metazoa</taxon>
        <taxon>Ecdysozoa</taxon>
        <taxon>Nematoda</taxon>
        <taxon>Chromadorea</taxon>
        <taxon>Rhabditida</taxon>
        <taxon>Tylenchina</taxon>
        <taxon>Cephalobomorpha</taxon>
        <taxon>Cephaloboidea</taxon>
        <taxon>Cephalobidae</taxon>
        <taxon>Acrobeloides</taxon>
    </lineage>
</organism>
<feature type="domain" description="VWFD" evidence="2">
    <location>
        <begin position="513"/>
        <end position="577"/>
    </location>
</feature>
<evidence type="ECO:0000259" key="2">
    <source>
        <dbReference type="PROSITE" id="PS51233"/>
    </source>
</evidence>
<proteinExistence type="predicted"/>
<reference evidence="4" key="1">
    <citation type="submission" date="2022-11" db="UniProtKB">
        <authorList>
            <consortium name="WormBaseParasite"/>
        </authorList>
    </citation>
    <scope>IDENTIFICATION</scope>
</reference>
<dbReference type="Pfam" id="PF00094">
    <property type="entry name" value="VWD"/>
    <property type="match status" value="1"/>
</dbReference>
<dbReference type="AlphaFoldDB" id="A0A914D2M6"/>